<evidence type="ECO:0000313" key="2">
    <source>
        <dbReference type="Proteomes" id="UP001054945"/>
    </source>
</evidence>
<reference evidence="1 2" key="1">
    <citation type="submission" date="2021-06" db="EMBL/GenBank/DDBJ databases">
        <title>Caerostris extrusa draft genome.</title>
        <authorList>
            <person name="Kono N."/>
            <person name="Arakawa K."/>
        </authorList>
    </citation>
    <scope>NUCLEOTIDE SEQUENCE [LARGE SCALE GENOMIC DNA]</scope>
</reference>
<organism evidence="1 2">
    <name type="scientific">Caerostris extrusa</name>
    <name type="common">Bark spider</name>
    <name type="synonym">Caerostris bankana</name>
    <dbReference type="NCBI Taxonomy" id="172846"/>
    <lineage>
        <taxon>Eukaryota</taxon>
        <taxon>Metazoa</taxon>
        <taxon>Ecdysozoa</taxon>
        <taxon>Arthropoda</taxon>
        <taxon>Chelicerata</taxon>
        <taxon>Arachnida</taxon>
        <taxon>Araneae</taxon>
        <taxon>Araneomorphae</taxon>
        <taxon>Entelegynae</taxon>
        <taxon>Araneoidea</taxon>
        <taxon>Araneidae</taxon>
        <taxon>Caerostris</taxon>
    </lineage>
</organism>
<protein>
    <submittedName>
        <fullName evidence="1">Uncharacterized protein</fullName>
    </submittedName>
</protein>
<keyword evidence="2" id="KW-1185">Reference proteome</keyword>
<dbReference type="EMBL" id="BPLR01002573">
    <property type="protein sequence ID" value="GIX75244.1"/>
    <property type="molecule type" value="Genomic_DNA"/>
</dbReference>
<sequence length="167" mass="19074">MHQLEDTTSPSSLLYTWVLFICCSITPPPKQRSWPFCFALPLSIYFAMEASSSEKEREKRKTGMCFPNLTYGILTPRKREGSTINNKRISAFIPDGQPKSDNNTSTLSGRPYFSDAPARRHNVPLTLFHTWVLFICCSVTPPKQQSWPLFCFAFVHLFRNGSSSVER</sequence>
<evidence type="ECO:0000313" key="1">
    <source>
        <dbReference type="EMBL" id="GIX75244.1"/>
    </source>
</evidence>
<gene>
    <name evidence="1" type="ORF">CEXT_578681</name>
</gene>
<proteinExistence type="predicted"/>
<name>A0AAV4MTP4_CAEEX</name>
<comment type="caution">
    <text evidence="1">The sequence shown here is derived from an EMBL/GenBank/DDBJ whole genome shotgun (WGS) entry which is preliminary data.</text>
</comment>
<dbReference type="AlphaFoldDB" id="A0AAV4MTP4"/>
<dbReference type="Proteomes" id="UP001054945">
    <property type="component" value="Unassembled WGS sequence"/>
</dbReference>
<accession>A0AAV4MTP4</accession>